<dbReference type="EMBL" id="CM003533">
    <property type="protein sequence ID" value="RCV32296.1"/>
    <property type="molecule type" value="Genomic_DNA"/>
</dbReference>
<evidence type="ECO:0000313" key="3">
    <source>
        <dbReference type="EMBL" id="RCV32296.1"/>
    </source>
</evidence>
<protein>
    <recommendedName>
        <fullName evidence="2">DUF1618 domain-containing protein</fullName>
    </recommendedName>
</protein>
<name>A0A368RPZ6_SETIT</name>
<organism evidence="3">
    <name type="scientific">Setaria italica</name>
    <name type="common">Foxtail millet</name>
    <name type="synonym">Panicum italicum</name>
    <dbReference type="NCBI Taxonomy" id="4555"/>
    <lineage>
        <taxon>Eukaryota</taxon>
        <taxon>Viridiplantae</taxon>
        <taxon>Streptophyta</taxon>
        <taxon>Embryophyta</taxon>
        <taxon>Tracheophyta</taxon>
        <taxon>Spermatophyta</taxon>
        <taxon>Magnoliopsida</taxon>
        <taxon>Liliopsida</taxon>
        <taxon>Poales</taxon>
        <taxon>Poaceae</taxon>
        <taxon>PACMAD clade</taxon>
        <taxon>Panicoideae</taxon>
        <taxon>Panicodae</taxon>
        <taxon>Paniceae</taxon>
        <taxon>Cenchrinae</taxon>
        <taxon>Setaria</taxon>
    </lineage>
</organism>
<dbReference type="PANTHER" id="PTHR33074:SF128">
    <property type="entry name" value="EXPRESSED PROTEIN"/>
    <property type="match status" value="1"/>
</dbReference>
<reference evidence="3" key="1">
    <citation type="journal article" date="2012" name="Nat. Biotechnol.">
        <title>Reference genome sequence of the model plant Setaria.</title>
        <authorList>
            <person name="Bennetzen J.L."/>
            <person name="Schmutz J."/>
            <person name="Wang H."/>
            <person name="Percifield R."/>
            <person name="Hawkins J."/>
            <person name="Pontaroli A.C."/>
            <person name="Estep M."/>
            <person name="Feng L."/>
            <person name="Vaughn J.N."/>
            <person name="Grimwood J."/>
            <person name="Jenkins J."/>
            <person name="Barry K."/>
            <person name="Lindquist E."/>
            <person name="Hellsten U."/>
            <person name="Deshpande S."/>
            <person name="Wang X."/>
            <person name="Wu X."/>
            <person name="Mitros T."/>
            <person name="Triplett J."/>
            <person name="Yang X."/>
            <person name="Ye C.Y."/>
            <person name="Mauro-Herrera M."/>
            <person name="Wang L."/>
            <person name="Li P."/>
            <person name="Sharma M."/>
            <person name="Sharma R."/>
            <person name="Ronald P.C."/>
            <person name="Panaud O."/>
            <person name="Kellogg E.A."/>
            <person name="Brutnell T.P."/>
            <person name="Doust A.N."/>
            <person name="Tuskan G.A."/>
            <person name="Rokhsar D."/>
            <person name="Devos K.M."/>
        </authorList>
    </citation>
    <scope>NUCLEOTIDE SEQUENCE [LARGE SCALE GENOMIC DNA]</scope>
    <source>
        <strain evidence="3">Yugu1</strain>
    </source>
</reference>
<gene>
    <name evidence="3" type="ORF">SETIT_6G247300v2</name>
</gene>
<dbReference type="AlphaFoldDB" id="A0A368RPZ6"/>
<sequence>MSAAGFPSWVLLEPFVFRRDDDESFPDESEAPIRATGTTSCHATFHIAFSLAEPPRISRLYAQLPVPGFLDRRTPRRLTVQNFFIFTADENRSSSLKALPPCTEPDMDYTRHNDQLPPRHRRRRATPRLLDVGALGLWCQGDEFVVAEMIAYKPPHRGKAFAAICLLRSCCTSSDGDQLGGMWESMRVKFISADDPEADDLWQICCWYTDAIIPFRQWLCWIDYQRGIIVFCDMSKLPTPTVSYIWLPLDKMPVASSRMGASSFYYRAVSVVDHGRALKFINVTRHDGIFFAALEPGTGFTITCHTLVLGDGSMGWKEDYTVTSGAHFLFIEFGYANKKMWVVTIDMSTKIVESFSLFINGREGLQTDDAELIRLKSATPKPFLPCEFPKFRSSIYQGT</sequence>
<reference evidence="3" key="2">
    <citation type="submission" date="2015-07" db="EMBL/GenBank/DDBJ databases">
        <authorList>
            <person name="Noorani M."/>
        </authorList>
    </citation>
    <scope>NUCLEOTIDE SEQUENCE</scope>
    <source>
        <strain evidence="3">Yugu1</strain>
    </source>
</reference>
<dbReference type="PANTHER" id="PTHR33074">
    <property type="entry name" value="EXPRESSED PROTEIN-RELATED"/>
    <property type="match status" value="1"/>
</dbReference>
<feature type="region of interest" description="Disordered" evidence="1">
    <location>
        <begin position="97"/>
        <end position="119"/>
    </location>
</feature>
<dbReference type="OrthoDB" id="672705at2759"/>
<dbReference type="Pfam" id="PF07762">
    <property type="entry name" value="DUF1618"/>
    <property type="match status" value="1"/>
</dbReference>
<accession>A0A368RPZ6</accession>
<feature type="domain" description="DUF1618" evidence="2">
    <location>
        <begin position="221"/>
        <end position="325"/>
    </location>
</feature>
<proteinExistence type="predicted"/>
<evidence type="ECO:0000256" key="1">
    <source>
        <dbReference type="SAM" id="MobiDB-lite"/>
    </source>
</evidence>
<dbReference type="InterPro" id="IPR011676">
    <property type="entry name" value="DUF1618"/>
</dbReference>
<evidence type="ECO:0000259" key="2">
    <source>
        <dbReference type="Pfam" id="PF07762"/>
    </source>
</evidence>